<gene>
    <name evidence="1" type="ORF">MMF98_00790</name>
</gene>
<dbReference type="EMBL" id="JALGBI010000001">
    <property type="protein sequence ID" value="MCJ0761732.1"/>
    <property type="molecule type" value="Genomic_DNA"/>
</dbReference>
<keyword evidence="2" id="KW-1185">Reference proteome</keyword>
<accession>A0A9X1VTS0</accession>
<protein>
    <recommendedName>
        <fullName evidence="3">TolB amino-terminal domain-containing protein</fullName>
    </recommendedName>
</protein>
<dbReference type="AlphaFoldDB" id="A0A9X1VTS0"/>
<name>A0A9X1VTS0_9BURK</name>
<dbReference type="RefSeq" id="WP_243303050.1">
    <property type="nucleotide sequence ID" value="NZ_JALGBI010000001.1"/>
</dbReference>
<organism evidence="1 2">
    <name type="scientific">Variovorax terrae</name>
    <dbReference type="NCBI Taxonomy" id="2923278"/>
    <lineage>
        <taxon>Bacteria</taxon>
        <taxon>Pseudomonadati</taxon>
        <taxon>Pseudomonadota</taxon>
        <taxon>Betaproteobacteria</taxon>
        <taxon>Burkholderiales</taxon>
        <taxon>Comamonadaceae</taxon>
        <taxon>Variovorax</taxon>
    </lineage>
</organism>
<evidence type="ECO:0000313" key="2">
    <source>
        <dbReference type="Proteomes" id="UP001139447"/>
    </source>
</evidence>
<sequence length="258" mass="28591">MQFTDRDSSSIADIQAAWESILNSDVFGKSPRMRRLFNFLMEHLVSGDVRGVSEYAIGMEVFDRKAADYNTAEDPIARVQVGRLRARLKAYYASLPSPADIEILIPLGSYVPIIRRPKSAGSEEEAESRLSVYEIKCIAHCALGMCFTQGLREELVHQLFSVFGGDVTVQAAAASGGEGVESTKSISTAIRHRLEGSVRIDDERIRTSVRLVDVSRGHVAWSSQFDRNIFFAIAQQEELALSICSELKRFLLPAVACK</sequence>
<evidence type="ECO:0000313" key="1">
    <source>
        <dbReference type="EMBL" id="MCJ0761732.1"/>
    </source>
</evidence>
<comment type="caution">
    <text evidence="1">The sequence shown here is derived from an EMBL/GenBank/DDBJ whole genome shotgun (WGS) entry which is preliminary data.</text>
</comment>
<reference evidence="1" key="1">
    <citation type="submission" date="2022-03" db="EMBL/GenBank/DDBJ databases">
        <authorList>
            <person name="Woo C.Y."/>
        </authorList>
    </citation>
    <scope>NUCLEOTIDE SEQUENCE</scope>
    <source>
        <strain evidence="1">CYS-02</strain>
    </source>
</reference>
<proteinExistence type="predicted"/>
<evidence type="ECO:0008006" key="3">
    <source>
        <dbReference type="Google" id="ProtNLM"/>
    </source>
</evidence>
<dbReference type="Proteomes" id="UP001139447">
    <property type="component" value="Unassembled WGS sequence"/>
</dbReference>